<evidence type="ECO:0000256" key="5">
    <source>
        <dbReference type="ARBA" id="ARBA00023180"/>
    </source>
</evidence>
<keyword evidence="7" id="KW-1133">Transmembrane helix</keyword>
<keyword evidence="6" id="KW-0393">Immunoglobulin domain</keyword>
<evidence type="ECO:0000259" key="9">
    <source>
        <dbReference type="PROSITE" id="PS50835"/>
    </source>
</evidence>
<dbReference type="Pfam" id="PF13927">
    <property type="entry name" value="Ig_3"/>
    <property type="match status" value="1"/>
</dbReference>
<keyword evidence="3" id="KW-0677">Repeat</keyword>
<dbReference type="EMBL" id="JAAVVJ010000009">
    <property type="protein sequence ID" value="KAF7215330.1"/>
    <property type="molecule type" value="Genomic_DNA"/>
</dbReference>
<dbReference type="InterPro" id="IPR015621">
    <property type="entry name" value="IL-1_rcpt_fam"/>
</dbReference>
<organism evidence="11">
    <name type="scientific">Nothobranchius furzeri</name>
    <name type="common">Turquoise killifish</name>
    <dbReference type="NCBI Taxonomy" id="105023"/>
    <lineage>
        <taxon>Eukaryota</taxon>
        <taxon>Metazoa</taxon>
        <taxon>Chordata</taxon>
        <taxon>Craniata</taxon>
        <taxon>Vertebrata</taxon>
        <taxon>Euteleostomi</taxon>
        <taxon>Actinopterygii</taxon>
        <taxon>Neopterygii</taxon>
        <taxon>Teleostei</taxon>
        <taxon>Neoteleostei</taxon>
        <taxon>Acanthomorphata</taxon>
        <taxon>Ovalentaria</taxon>
        <taxon>Atherinomorphae</taxon>
        <taxon>Cyprinodontiformes</taxon>
        <taxon>Nothobranchiidae</taxon>
        <taxon>Nothobranchius</taxon>
    </lineage>
</organism>
<feature type="chain" id="PRO_5044554839" evidence="8">
    <location>
        <begin position="19"/>
        <end position="412"/>
    </location>
</feature>
<dbReference type="Proteomes" id="UP000822369">
    <property type="component" value="Chromosome 9"/>
</dbReference>
<evidence type="ECO:0000256" key="6">
    <source>
        <dbReference type="ARBA" id="ARBA00023319"/>
    </source>
</evidence>
<dbReference type="AlphaFoldDB" id="A0A1A7ZMJ2"/>
<keyword evidence="4" id="KW-1015">Disulfide bond</keyword>
<dbReference type="Bgee" id="ENSNFUG00015009023">
    <property type="expression patterns" value="Expressed in liver and 2 other cell types or tissues"/>
</dbReference>
<evidence type="ECO:0000256" key="2">
    <source>
        <dbReference type="ARBA" id="ARBA00022729"/>
    </source>
</evidence>
<evidence type="ECO:0000313" key="10">
    <source>
        <dbReference type="EMBL" id="KAF7215330.1"/>
    </source>
</evidence>
<dbReference type="InterPro" id="IPR007110">
    <property type="entry name" value="Ig-like_dom"/>
</dbReference>
<evidence type="ECO:0000256" key="3">
    <source>
        <dbReference type="ARBA" id="ARBA00022737"/>
    </source>
</evidence>
<feature type="domain" description="Ig-like" evidence="9">
    <location>
        <begin position="252"/>
        <end position="357"/>
    </location>
</feature>
<reference evidence="11" key="2">
    <citation type="submission" date="2016-05" db="EMBL/GenBank/DDBJ databases">
        <authorList>
            <person name="Lavstsen T."/>
            <person name="Jespersen J.S."/>
        </authorList>
    </citation>
    <scope>NUCLEOTIDE SEQUENCE</scope>
    <source>
        <tissue evidence="11">Brain</tissue>
    </source>
</reference>
<comment type="similarity">
    <text evidence="1">Belongs to the interleukin-1 receptor family.</text>
</comment>
<dbReference type="InterPro" id="IPR036179">
    <property type="entry name" value="Ig-like_dom_sf"/>
</dbReference>
<keyword evidence="7" id="KW-0472">Membrane</keyword>
<dbReference type="PRINTS" id="PR01536">
    <property type="entry name" value="INTRLKN1R12F"/>
</dbReference>
<sequence>MACAALVLALLFIGSVSGLPPLPPLPMKDGCYQVSPEVDVFRVEGEAVILYFPMFMRVLKVRKIIPPTAKYVISRSNGTERVAYKSEGRVQQHDKQLWFLPAQASDSGEYTCTYRNDTYCVTGSITLHVFESDSVSIEKLSYPWPATEGENVEFTCPSLSRFNKTDWLIEWYKDSSSSPLEPRTGTLTIPAVRKSHSGVYTCRLTVLINKQPYKVSRAFTLHVQGSNPAITTTVPKVSTSAPDSHSTPNVGPPVIVSPVNGTIFESPHGSGLELHCQVVIGCEEADSTVVSWLINGQSVESSYLDKRALQGGRRVTRLTTACQVEMRLIISLVTEEDEKTEMKCITQSTGGRQEIVTMLQLEDSSSTWLIVAMVTTSCFLTVVSIFLYALFKPKRKNKMDYFLARQNSTFSV</sequence>
<dbReference type="OrthoDB" id="9881731at2759"/>
<dbReference type="InterPro" id="IPR013783">
    <property type="entry name" value="Ig-like_fold"/>
</dbReference>
<reference evidence="12" key="5">
    <citation type="submission" date="2025-05" db="UniProtKB">
        <authorList>
            <consortium name="Ensembl"/>
        </authorList>
    </citation>
    <scope>IDENTIFICATION</scope>
</reference>
<dbReference type="InterPro" id="IPR003599">
    <property type="entry name" value="Ig_sub"/>
</dbReference>
<dbReference type="InterPro" id="IPR003598">
    <property type="entry name" value="Ig_sub2"/>
</dbReference>
<dbReference type="PANTHER" id="PTHR11890">
    <property type="entry name" value="INTERLEUKIN-1 RECEPTOR FAMILY MEMBER"/>
    <property type="match status" value="1"/>
</dbReference>
<dbReference type="SMART" id="SM00409">
    <property type="entry name" value="IG"/>
    <property type="match status" value="2"/>
</dbReference>
<keyword evidence="5" id="KW-0325">Glycoprotein</keyword>
<dbReference type="Gene3D" id="2.60.40.10">
    <property type="entry name" value="Immunoglobulins"/>
    <property type="match status" value="3"/>
</dbReference>
<evidence type="ECO:0000313" key="11">
    <source>
        <dbReference type="EMBL" id="SBP43658.1"/>
    </source>
</evidence>
<dbReference type="GeneTree" id="ENSGT01090000259985"/>
<keyword evidence="7" id="KW-0812">Transmembrane</keyword>
<dbReference type="InterPro" id="IPR004074">
    <property type="entry name" value="IL-1_rcpt_I/II-typ"/>
</dbReference>
<dbReference type="KEGG" id="nfu:107389641"/>
<keyword evidence="2 8" id="KW-0732">Signal</keyword>
<keyword evidence="13" id="KW-1185">Reference proteome</keyword>
<dbReference type="PROSITE" id="PS50835">
    <property type="entry name" value="IG_LIKE"/>
    <property type="match status" value="2"/>
</dbReference>
<dbReference type="OMA" id="LLWWTAN"/>
<accession>A0A1A7ZMJ2</accession>
<evidence type="ECO:0000256" key="7">
    <source>
        <dbReference type="SAM" id="Phobius"/>
    </source>
</evidence>
<dbReference type="GO" id="GO:0004908">
    <property type="term" value="F:interleukin-1 receptor activity"/>
    <property type="evidence" value="ECO:0007669"/>
    <property type="project" value="InterPro"/>
</dbReference>
<evidence type="ECO:0000256" key="4">
    <source>
        <dbReference type="ARBA" id="ARBA00023157"/>
    </source>
</evidence>
<protein>
    <submittedName>
        <fullName evidence="11 12">Interleukin 18 receptor 1</fullName>
    </submittedName>
    <submittedName>
        <fullName evidence="10">Interleukin-1 receptor type 2-like</fullName>
    </submittedName>
</protein>
<evidence type="ECO:0000313" key="12">
    <source>
        <dbReference type="Ensembl" id="ENSNFUP00015018870.1"/>
    </source>
</evidence>
<reference evidence="12" key="1">
    <citation type="submission" date="2014-08" db="EMBL/GenBank/DDBJ databases">
        <authorList>
            <person name="Senf B."/>
            <person name="Petzold A."/>
            <person name="Downie B.R."/>
            <person name="Koch P."/>
            <person name="Platzer M."/>
        </authorList>
    </citation>
    <scope>NUCLEOTIDE SEQUENCE [LARGE SCALE GENOMIC DNA]</scope>
    <source>
        <strain evidence="12">GRZ</strain>
    </source>
</reference>
<proteinExistence type="inferred from homology"/>
<feature type="domain" description="Ig-like" evidence="9">
    <location>
        <begin position="146"/>
        <end position="220"/>
    </location>
</feature>
<dbReference type="Ensembl" id="ENSNFUT00015019751.1">
    <property type="protein sequence ID" value="ENSNFUP00015018870.1"/>
    <property type="gene ID" value="ENSNFUG00015009023.1"/>
</dbReference>
<dbReference type="Proteomes" id="UP000694548">
    <property type="component" value="Chromosome sgr14"/>
</dbReference>
<dbReference type="SMART" id="SM00408">
    <property type="entry name" value="IGc2"/>
    <property type="match status" value="1"/>
</dbReference>
<evidence type="ECO:0000256" key="8">
    <source>
        <dbReference type="SAM" id="SignalP"/>
    </source>
</evidence>
<feature type="transmembrane region" description="Helical" evidence="7">
    <location>
        <begin position="368"/>
        <end position="391"/>
    </location>
</feature>
<evidence type="ECO:0000313" key="13">
    <source>
        <dbReference type="Proteomes" id="UP000694548"/>
    </source>
</evidence>
<reference evidence="10" key="4">
    <citation type="submission" date="2020-03" db="EMBL/GenBank/DDBJ databases">
        <title>Intra-Species Differences in Population Size shape Life History and Genome Evolution.</title>
        <authorList>
            <person name="Willemsen D."/>
            <person name="Cui R."/>
            <person name="Valenzano D.R."/>
        </authorList>
    </citation>
    <scope>NUCLEOTIDE SEQUENCE</scope>
    <source>
        <strain evidence="10">GRZ</strain>
        <tissue evidence="10">Whole</tissue>
    </source>
</reference>
<name>A0A1A7ZMJ2_NOTFU</name>
<keyword evidence="11" id="KW-0675">Receptor</keyword>
<gene>
    <name evidence="11" type="primary">IL18R1</name>
    <name evidence="12" type="synonym">IL1R2</name>
    <name evidence="10" type="ORF">G4P62_013427</name>
</gene>
<evidence type="ECO:0000256" key="1">
    <source>
        <dbReference type="ARBA" id="ARBA00009752"/>
    </source>
</evidence>
<reference evidence="11" key="3">
    <citation type="submission" date="2016-06" db="EMBL/GenBank/DDBJ databases">
        <title>The genome of a short-lived fish provides insights into sex chromosome evolution and the genetic control of aging.</title>
        <authorList>
            <person name="Reichwald K."/>
            <person name="Felder M."/>
            <person name="Petzold A."/>
            <person name="Koch P."/>
            <person name="Groth M."/>
            <person name="Platzer M."/>
        </authorList>
    </citation>
    <scope>NUCLEOTIDE SEQUENCE</scope>
    <source>
        <tissue evidence="11">Brain</tissue>
    </source>
</reference>
<dbReference type="SUPFAM" id="SSF48726">
    <property type="entry name" value="Immunoglobulin"/>
    <property type="match status" value="3"/>
</dbReference>
<dbReference type="PANTHER" id="PTHR11890:SF18">
    <property type="entry name" value="LYMPHOCYTE ACTIVATION GENE 3 PROTEIN"/>
    <property type="match status" value="1"/>
</dbReference>
<dbReference type="EMBL" id="HADY01005173">
    <property type="protein sequence ID" value="SBP43658.1"/>
    <property type="molecule type" value="Transcribed_RNA"/>
</dbReference>
<feature type="signal peptide" evidence="8">
    <location>
        <begin position="1"/>
        <end position="18"/>
    </location>
</feature>